<dbReference type="PANTHER" id="PTHR38791">
    <property type="entry name" value="ZN(II)2CYS6 TRANSCRIPTION FACTOR (EUROFUNG)-RELATED-RELATED"/>
    <property type="match status" value="1"/>
</dbReference>
<evidence type="ECO:0000313" key="1">
    <source>
        <dbReference type="EMBL" id="CAI4215658.1"/>
    </source>
</evidence>
<organism evidence="1 2">
    <name type="scientific">Parascedosporium putredinis</name>
    <dbReference type="NCBI Taxonomy" id="1442378"/>
    <lineage>
        <taxon>Eukaryota</taxon>
        <taxon>Fungi</taxon>
        <taxon>Dikarya</taxon>
        <taxon>Ascomycota</taxon>
        <taxon>Pezizomycotina</taxon>
        <taxon>Sordariomycetes</taxon>
        <taxon>Hypocreomycetidae</taxon>
        <taxon>Microascales</taxon>
        <taxon>Microascaceae</taxon>
        <taxon>Parascedosporium</taxon>
    </lineage>
</organism>
<gene>
    <name evidence="1" type="ORF">PPNO1_LOCUS5365</name>
</gene>
<reference evidence="1" key="1">
    <citation type="submission" date="2022-11" db="EMBL/GenBank/DDBJ databases">
        <authorList>
            <person name="Scott C."/>
            <person name="Bruce N."/>
        </authorList>
    </citation>
    <scope>NUCLEOTIDE SEQUENCE</scope>
</reference>
<dbReference type="AlphaFoldDB" id="A0A9P1H455"/>
<evidence type="ECO:0008006" key="3">
    <source>
        <dbReference type="Google" id="ProtNLM"/>
    </source>
</evidence>
<accession>A0A9P1H455</accession>
<name>A0A9P1H455_9PEZI</name>
<evidence type="ECO:0000313" key="2">
    <source>
        <dbReference type="Proteomes" id="UP000838763"/>
    </source>
</evidence>
<dbReference type="OrthoDB" id="4314040at2759"/>
<dbReference type="Proteomes" id="UP000838763">
    <property type="component" value="Unassembled WGS sequence"/>
</dbReference>
<dbReference type="PANTHER" id="PTHR38791:SF13">
    <property type="entry name" value="ZN(2)-C6 FUNGAL-TYPE DOMAIN-CONTAINING PROTEIN"/>
    <property type="match status" value="1"/>
</dbReference>
<protein>
    <recommendedName>
        <fullName evidence="3">Negative acting factor</fullName>
    </recommendedName>
</protein>
<keyword evidence="2" id="KW-1185">Reference proteome</keyword>
<comment type="caution">
    <text evidence="1">The sequence shown here is derived from an EMBL/GenBank/DDBJ whole genome shotgun (WGS) entry which is preliminary data.</text>
</comment>
<dbReference type="InterPro" id="IPR053175">
    <property type="entry name" value="DHMBA_Reg_Transcription_Factor"/>
</dbReference>
<proteinExistence type="predicted"/>
<dbReference type="EMBL" id="CALLCH030000012">
    <property type="protein sequence ID" value="CAI4215658.1"/>
    <property type="molecule type" value="Genomic_DNA"/>
</dbReference>
<sequence length="487" mass="54327">MVYCGKPSKGCQMCRTRRIKPYFGAIREPGQDRDGSPASTASSEVDTVVRALNLSTEYHATCYFVANFILVPRQDGTRGFMHFIIPLVKTEAPDSPIVHAFSACAYASLGNRPNYHRALKSLRATLTDKEAAKSDATLCAVLLLALYENLTSKEMTMGIWAKHIEGAIQIAKARGHWWVSDAVNDLIATESQHLCIQAGALRAHVTKLMTANVRSAEVNKLIQETISHVRAIETRLEEWFDNLPAHWSYKTVAWEDNVPDGDYTKAEVFPGKVDVYRDIWIASVINLARVSRITLTSTVLRCVAWLCSPADYRTTPEYAAAARICSESITDIIATVPYHLAWHANRPEIMRRVSLSGFACGEEDAQKGLDFCTDAQRTWVRGRLRYIADELGVFYAHTIANLDVRLPSMHIRRDGLLAKPYPIGHSFEKILSSKLPQQSGEYPLDPWQQMDALRKEFVEQKRAELLSKAAGVGGSSGTDLAQRILTV</sequence>